<organism evidence="7 8">
    <name type="scientific">Cryptosporidium xiaoi</name>
    <dbReference type="NCBI Taxonomy" id="659607"/>
    <lineage>
        <taxon>Eukaryota</taxon>
        <taxon>Sar</taxon>
        <taxon>Alveolata</taxon>
        <taxon>Apicomplexa</taxon>
        <taxon>Conoidasida</taxon>
        <taxon>Coccidia</taxon>
        <taxon>Eucoccidiorida</taxon>
        <taxon>Eimeriorina</taxon>
        <taxon>Cryptosporidiidae</taxon>
        <taxon>Cryptosporidium</taxon>
    </lineage>
</organism>
<feature type="transmembrane region" description="Helical" evidence="5">
    <location>
        <begin position="295"/>
        <end position="317"/>
    </location>
</feature>
<feature type="transmembrane region" description="Helical" evidence="5">
    <location>
        <begin position="141"/>
        <end position="164"/>
    </location>
</feature>
<evidence type="ECO:0000256" key="3">
    <source>
        <dbReference type="ARBA" id="ARBA00022989"/>
    </source>
</evidence>
<reference evidence="7 8" key="1">
    <citation type="submission" date="2023-10" db="EMBL/GenBank/DDBJ databases">
        <title>Comparative genomics analysis reveals potential genetic determinants of host preference in Cryptosporidium xiaoi.</title>
        <authorList>
            <person name="Xiao L."/>
            <person name="Li J."/>
        </authorList>
    </citation>
    <scope>NUCLEOTIDE SEQUENCE [LARGE SCALE GENOMIC DNA]</scope>
    <source>
        <strain evidence="7 8">52996</strain>
    </source>
</reference>
<dbReference type="GO" id="GO:0015179">
    <property type="term" value="F:L-amino acid transmembrane transporter activity"/>
    <property type="evidence" value="ECO:0007669"/>
    <property type="project" value="TreeGrafter"/>
</dbReference>
<evidence type="ECO:0000313" key="8">
    <source>
        <dbReference type="Proteomes" id="UP001311799"/>
    </source>
</evidence>
<comment type="caution">
    <text evidence="7">The sequence shown here is derived from an EMBL/GenBank/DDBJ whole genome shotgun (WGS) entry which is preliminary data.</text>
</comment>
<dbReference type="PANTHER" id="PTHR22950">
    <property type="entry name" value="AMINO ACID TRANSPORTER"/>
    <property type="match status" value="1"/>
</dbReference>
<accession>A0AAV9Y2U4</accession>
<protein>
    <submittedName>
        <fullName evidence="7">Amino acid permease like integral membrane plus 11 transmembrane domain</fullName>
    </submittedName>
</protein>
<sequence length="463" mass="52475">MSHHNNNGRSLIISVLLTVASSTSIGCFFIPAAYKNVGVLVGILVSLLVGTFSVLSMKILARASVKTGAESYGTLLYYAYSDEVDNSLLNKDGLSKTMFTLPRVFDIFVFLDCLFCVPIFILILSNLLTQILPFISSYNNYLFMFGSKTGMISITCLVLLPICIPIKYFNWIGIAFVTMFSILFCFYIILNNLYGFISKNTIDLLINKIIFYPEKEYTLESIFNYISLFNICIFTFFSQFNIIPAASKLYNPSNFRIRLLTAFTGIILVFSYSFISIISYVLYGDATKEFILDNFSFVSHISLIARVLVALSMFLLLPLHIYPMVDALTNVIDNNYIEQINKSNISESSLPLINKKESNKCNVKKISFIRTKSGRILLLSVILILSYLISIYFREHPSYLIIMAAGFVDSIFVFLFPTLIHYRLVKNKNERFTSSPLRMALLLLFLISISGSINCLLNVLNVY</sequence>
<keyword evidence="2 5" id="KW-0812">Transmembrane</keyword>
<proteinExistence type="predicted"/>
<gene>
    <name evidence="7" type="ORF">RS030_101624</name>
</gene>
<feature type="transmembrane region" description="Helical" evidence="5">
    <location>
        <begin position="171"/>
        <end position="190"/>
    </location>
</feature>
<feature type="domain" description="Amino acid transporter transmembrane" evidence="6">
    <location>
        <begin position="10"/>
        <end position="450"/>
    </location>
</feature>
<evidence type="ECO:0000256" key="1">
    <source>
        <dbReference type="ARBA" id="ARBA00004141"/>
    </source>
</evidence>
<dbReference type="GO" id="GO:0016020">
    <property type="term" value="C:membrane"/>
    <property type="evidence" value="ECO:0007669"/>
    <property type="project" value="UniProtKB-SubCell"/>
</dbReference>
<feature type="transmembrane region" description="Helical" evidence="5">
    <location>
        <begin position="222"/>
        <end position="247"/>
    </location>
</feature>
<evidence type="ECO:0000256" key="5">
    <source>
        <dbReference type="SAM" id="Phobius"/>
    </source>
</evidence>
<feature type="transmembrane region" description="Helical" evidence="5">
    <location>
        <begin position="399"/>
        <end position="420"/>
    </location>
</feature>
<feature type="transmembrane region" description="Helical" evidence="5">
    <location>
        <begin position="259"/>
        <end position="283"/>
    </location>
</feature>
<keyword evidence="3 5" id="KW-1133">Transmembrane helix</keyword>
<dbReference type="AlphaFoldDB" id="A0AAV9Y2U4"/>
<feature type="transmembrane region" description="Helical" evidence="5">
    <location>
        <begin position="40"/>
        <end position="61"/>
    </location>
</feature>
<feature type="transmembrane region" description="Helical" evidence="5">
    <location>
        <begin position="12"/>
        <end position="34"/>
    </location>
</feature>
<dbReference type="EMBL" id="JAWDEY010000001">
    <property type="protein sequence ID" value="KAK6591182.1"/>
    <property type="molecule type" value="Genomic_DNA"/>
</dbReference>
<evidence type="ECO:0000259" key="6">
    <source>
        <dbReference type="Pfam" id="PF01490"/>
    </source>
</evidence>
<keyword evidence="8" id="KW-1185">Reference proteome</keyword>
<name>A0AAV9Y2U4_9CRYT</name>
<comment type="subcellular location">
    <subcellularLocation>
        <location evidence="1">Membrane</location>
        <topology evidence="1">Multi-pass membrane protein</topology>
    </subcellularLocation>
</comment>
<evidence type="ECO:0000256" key="2">
    <source>
        <dbReference type="ARBA" id="ARBA00022692"/>
    </source>
</evidence>
<dbReference type="InterPro" id="IPR013057">
    <property type="entry name" value="AA_transpt_TM"/>
</dbReference>
<keyword evidence="4 5" id="KW-0472">Membrane</keyword>
<dbReference type="Pfam" id="PF01490">
    <property type="entry name" value="Aa_trans"/>
    <property type="match status" value="1"/>
</dbReference>
<evidence type="ECO:0000313" key="7">
    <source>
        <dbReference type="EMBL" id="KAK6591182.1"/>
    </source>
</evidence>
<feature type="transmembrane region" description="Helical" evidence="5">
    <location>
        <begin position="104"/>
        <end position="129"/>
    </location>
</feature>
<feature type="transmembrane region" description="Helical" evidence="5">
    <location>
        <begin position="374"/>
        <end position="393"/>
    </location>
</feature>
<feature type="transmembrane region" description="Helical" evidence="5">
    <location>
        <begin position="441"/>
        <end position="460"/>
    </location>
</feature>
<dbReference type="Proteomes" id="UP001311799">
    <property type="component" value="Unassembled WGS sequence"/>
</dbReference>
<evidence type="ECO:0000256" key="4">
    <source>
        <dbReference type="ARBA" id="ARBA00023136"/>
    </source>
</evidence>